<evidence type="ECO:0000313" key="6">
    <source>
        <dbReference type="EMBL" id="AHH99494.1"/>
    </source>
</evidence>
<accession>W5WMT9</accession>
<feature type="domain" description="AMP-dependent synthetase/ligase" evidence="4">
    <location>
        <begin position="10"/>
        <end position="352"/>
    </location>
</feature>
<dbReference type="InterPro" id="IPR010071">
    <property type="entry name" value="AA_adenyl_dom"/>
</dbReference>
<dbReference type="KEGG" id="kal:KALB_6134"/>
<evidence type="ECO:0000256" key="1">
    <source>
        <dbReference type="ARBA" id="ARBA00022450"/>
    </source>
</evidence>
<evidence type="ECO:0000256" key="3">
    <source>
        <dbReference type="SAM" id="MobiDB-lite"/>
    </source>
</evidence>
<dbReference type="PANTHER" id="PTHR45527">
    <property type="entry name" value="NONRIBOSOMAL PEPTIDE SYNTHETASE"/>
    <property type="match status" value="1"/>
</dbReference>
<keyword evidence="1" id="KW-0596">Phosphopantetheine</keyword>
<keyword evidence="2" id="KW-0597">Phosphoprotein</keyword>
<protein>
    <recommendedName>
        <fullName evidence="8">Amino acid adenylation domain-containing protein</fullName>
    </recommendedName>
</protein>
<dbReference type="GO" id="GO:0005737">
    <property type="term" value="C:cytoplasm"/>
    <property type="evidence" value="ECO:0007669"/>
    <property type="project" value="TreeGrafter"/>
</dbReference>
<feature type="region of interest" description="Disordered" evidence="3">
    <location>
        <begin position="484"/>
        <end position="511"/>
    </location>
</feature>
<dbReference type="NCBIfam" id="TIGR01733">
    <property type="entry name" value="AA-adenyl-dom"/>
    <property type="match status" value="1"/>
</dbReference>
<dbReference type="EMBL" id="CP007155">
    <property type="protein sequence ID" value="AHH99494.1"/>
    <property type="molecule type" value="Genomic_DNA"/>
</dbReference>
<dbReference type="GO" id="GO:0031177">
    <property type="term" value="F:phosphopantetheine binding"/>
    <property type="evidence" value="ECO:0007669"/>
    <property type="project" value="TreeGrafter"/>
</dbReference>
<evidence type="ECO:0000259" key="5">
    <source>
        <dbReference type="Pfam" id="PF13193"/>
    </source>
</evidence>
<dbReference type="Proteomes" id="UP000019225">
    <property type="component" value="Chromosome"/>
</dbReference>
<dbReference type="eggNOG" id="COG1020">
    <property type="taxonomic scope" value="Bacteria"/>
</dbReference>
<dbReference type="Pfam" id="PF00501">
    <property type="entry name" value="AMP-binding"/>
    <property type="match status" value="1"/>
</dbReference>
<dbReference type="Pfam" id="PF13193">
    <property type="entry name" value="AMP-binding_C"/>
    <property type="match status" value="1"/>
</dbReference>
<evidence type="ECO:0000259" key="4">
    <source>
        <dbReference type="Pfam" id="PF00501"/>
    </source>
</evidence>
<dbReference type="Gene3D" id="2.30.38.10">
    <property type="entry name" value="Luciferase, Domain 3"/>
    <property type="match status" value="1"/>
</dbReference>
<dbReference type="AlphaFoldDB" id="W5WMT9"/>
<organism evidence="6 7">
    <name type="scientific">Kutzneria albida DSM 43870</name>
    <dbReference type="NCBI Taxonomy" id="1449976"/>
    <lineage>
        <taxon>Bacteria</taxon>
        <taxon>Bacillati</taxon>
        <taxon>Actinomycetota</taxon>
        <taxon>Actinomycetes</taxon>
        <taxon>Pseudonocardiales</taxon>
        <taxon>Pseudonocardiaceae</taxon>
        <taxon>Kutzneria</taxon>
    </lineage>
</organism>
<gene>
    <name evidence="6" type="ORF">KALB_6134</name>
</gene>
<dbReference type="FunFam" id="3.30.300.30:FF:000010">
    <property type="entry name" value="Enterobactin synthetase component F"/>
    <property type="match status" value="1"/>
</dbReference>
<dbReference type="Gene3D" id="3.40.50.980">
    <property type="match status" value="2"/>
</dbReference>
<dbReference type="OrthoDB" id="3243414at2"/>
<dbReference type="PATRIC" id="fig|1449976.3.peg.6155"/>
<dbReference type="InterPro" id="IPR020845">
    <property type="entry name" value="AMP-binding_CS"/>
</dbReference>
<sequence>MSPCTVQGRFAAQVEQHPDAVAVEFGDQAVSYAELDARANRLAHRLIGLGVRAESRVAVLQERSIDLVVSLLAVLKAGAAYVPLHSGYPASRQGWVLADAGAQVLLVDRAWHPVGFEHGAHVVVVDQDPELAGQPTSDPGGRVSPDGLAYVIHTSGSTGVPKGVAVSHQGVVDLATEPCWADGAQRAVLLHAPYAFDISTYELWVPLLNGGRVVVAPPRHLDASSLRDLLVRHEITAVHLTAGIFGVVADELPEAFRPVREVLTGGDVVPPAAVSRVLAACPQVRVRHLYGPTEITLFVTHWVVAGSWDGARRVPLGRPRSGMRAYVLDENLARTDSGELFVAGSGVARGYLDRPGLTAERFLPDPFGPPGSRMYRTGDAVRVGPDGALEFLGRGDGQVKIRGFRVEVGEVESVVSRLPGVSRAVVVAGTDRHGTRQLVAYVVLGPGAAPTAEDLRAGVARVLPDYMVPAAVVLLAELPLTPNGKVDREALPDPGRAAPARRRTAAARRRG</sequence>
<evidence type="ECO:0000313" key="7">
    <source>
        <dbReference type="Proteomes" id="UP000019225"/>
    </source>
</evidence>
<dbReference type="GO" id="GO:0044550">
    <property type="term" value="P:secondary metabolite biosynthetic process"/>
    <property type="evidence" value="ECO:0007669"/>
    <property type="project" value="TreeGrafter"/>
</dbReference>
<dbReference type="InterPro" id="IPR025110">
    <property type="entry name" value="AMP-bd_C"/>
</dbReference>
<keyword evidence="7" id="KW-1185">Reference proteome</keyword>
<feature type="compositionally biased region" description="Basic residues" evidence="3">
    <location>
        <begin position="499"/>
        <end position="511"/>
    </location>
</feature>
<dbReference type="GO" id="GO:0043041">
    <property type="term" value="P:amino acid activation for nonribosomal peptide biosynthetic process"/>
    <property type="evidence" value="ECO:0007669"/>
    <property type="project" value="TreeGrafter"/>
</dbReference>
<dbReference type="CDD" id="cd12117">
    <property type="entry name" value="A_NRPS_Srf_like"/>
    <property type="match status" value="1"/>
</dbReference>
<evidence type="ECO:0000256" key="2">
    <source>
        <dbReference type="ARBA" id="ARBA00022553"/>
    </source>
</evidence>
<reference evidence="6 7" key="1">
    <citation type="journal article" date="2014" name="BMC Genomics">
        <title>Complete genome sequence of producer of the glycopeptide antibiotic Aculeximycin Kutzneria albida DSM 43870T, a representative of minor genus of Pseudonocardiaceae.</title>
        <authorList>
            <person name="Rebets Y."/>
            <person name="Tokovenko B."/>
            <person name="Lushchyk I."/>
            <person name="Ruckert C."/>
            <person name="Zaburannyi N."/>
            <person name="Bechthold A."/>
            <person name="Kalinowski J."/>
            <person name="Luzhetskyy A."/>
        </authorList>
    </citation>
    <scope>NUCLEOTIDE SEQUENCE [LARGE SCALE GENOMIC DNA]</scope>
    <source>
        <strain evidence="6">DSM 43870</strain>
    </source>
</reference>
<dbReference type="FunFam" id="3.40.50.980:FF:000001">
    <property type="entry name" value="Non-ribosomal peptide synthetase"/>
    <property type="match status" value="1"/>
</dbReference>
<name>W5WMT9_9PSEU</name>
<dbReference type="Gene3D" id="3.30.300.30">
    <property type="match status" value="1"/>
</dbReference>
<feature type="domain" description="AMP-binding enzyme C-terminal" evidence="5">
    <location>
        <begin position="410"/>
        <end position="485"/>
    </location>
</feature>
<dbReference type="PROSITE" id="PS00455">
    <property type="entry name" value="AMP_BINDING"/>
    <property type="match status" value="1"/>
</dbReference>
<dbReference type="PANTHER" id="PTHR45527:SF1">
    <property type="entry name" value="FATTY ACID SYNTHASE"/>
    <property type="match status" value="1"/>
</dbReference>
<dbReference type="HOGENOM" id="CLU_000022_2_12_11"/>
<evidence type="ECO:0008006" key="8">
    <source>
        <dbReference type="Google" id="ProtNLM"/>
    </source>
</evidence>
<dbReference type="STRING" id="1449976.KALB_6134"/>
<dbReference type="RefSeq" id="WP_052360499.1">
    <property type="nucleotide sequence ID" value="NZ_CP007155.1"/>
</dbReference>
<dbReference type="SUPFAM" id="SSF56801">
    <property type="entry name" value="Acetyl-CoA synthetase-like"/>
    <property type="match status" value="1"/>
</dbReference>
<dbReference type="InterPro" id="IPR000873">
    <property type="entry name" value="AMP-dep_synth/lig_dom"/>
</dbReference>
<dbReference type="InterPro" id="IPR045851">
    <property type="entry name" value="AMP-bd_C_sf"/>
</dbReference>
<proteinExistence type="predicted"/>